<gene>
    <name evidence="2" type="ORF">IAB73_07485</name>
</gene>
<dbReference type="Gene3D" id="3.30.65.10">
    <property type="entry name" value="Bacterial Topoisomerase I, domain 1"/>
    <property type="match status" value="1"/>
</dbReference>
<evidence type="ECO:0000313" key="2">
    <source>
        <dbReference type="EMBL" id="HIQ72031.1"/>
    </source>
</evidence>
<feature type="non-terminal residue" evidence="2">
    <location>
        <position position="1"/>
    </location>
</feature>
<sequence length="79" mass="9048">MKLQKSKKGKFFIACTGYPSCDKTELVDVDIVEEYFYRHGGTGQHCTKCNYSLEAKLGPYGIYIQCCGMSHHKYKLDEI</sequence>
<dbReference type="InterPro" id="IPR013498">
    <property type="entry name" value="Topo_IA_Znf"/>
</dbReference>
<protein>
    <submittedName>
        <fullName evidence="2">Topoisomerase DNA-binding C4 zinc finger domain-containing protein</fullName>
    </submittedName>
</protein>
<evidence type="ECO:0000313" key="3">
    <source>
        <dbReference type="Proteomes" id="UP000886887"/>
    </source>
</evidence>
<name>A0A9D0ZBA1_9FIRM</name>
<reference evidence="2" key="2">
    <citation type="journal article" date="2021" name="PeerJ">
        <title>Extensive microbial diversity within the chicken gut microbiome revealed by metagenomics and culture.</title>
        <authorList>
            <person name="Gilroy R."/>
            <person name="Ravi A."/>
            <person name="Getino M."/>
            <person name="Pursley I."/>
            <person name="Horton D.L."/>
            <person name="Alikhan N.F."/>
            <person name="Baker D."/>
            <person name="Gharbi K."/>
            <person name="Hall N."/>
            <person name="Watson M."/>
            <person name="Adriaenssens E.M."/>
            <person name="Foster-Nyarko E."/>
            <person name="Jarju S."/>
            <person name="Secka A."/>
            <person name="Antonio M."/>
            <person name="Oren A."/>
            <person name="Chaudhuri R.R."/>
            <person name="La Ragione R."/>
            <person name="Hildebrand F."/>
            <person name="Pallen M.J."/>
        </authorList>
    </citation>
    <scope>NUCLEOTIDE SEQUENCE</scope>
    <source>
        <strain evidence="2">ChiSxjej2B14-6234</strain>
    </source>
</reference>
<dbReference type="Proteomes" id="UP000886887">
    <property type="component" value="Unassembled WGS sequence"/>
</dbReference>
<feature type="domain" description="DNA topoisomerase type IA zn finger" evidence="1">
    <location>
        <begin position="44"/>
        <end position="66"/>
    </location>
</feature>
<dbReference type="GO" id="GO:0003677">
    <property type="term" value="F:DNA binding"/>
    <property type="evidence" value="ECO:0007669"/>
    <property type="project" value="UniProtKB-KW"/>
</dbReference>
<keyword evidence="2" id="KW-0238">DNA-binding</keyword>
<comment type="caution">
    <text evidence="2">The sequence shown here is derived from an EMBL/GenBank/DDBJ whole genome shotgun (WGS) entry which is preliminary data.</text>
</comment>
<dbReference type="GO" id="GO:0006265">
    <property type="term" value="P:DNA topological change"/>
    <property type="evidence" value="ECO:0007669"/>
    <property type="project" value="InterPro"/>
</dbReference>
<reference evidence="2" key="1">
    <citation type="submission" date="2020-10" db="EMBL/GenBank/DDBJ databases">
        <authorList>
            <person name="Gilroy R."/>
        </authorList>
    </citation>
    <scope>NUCLEOTIDE SEQUENCE</scope>
    <source>
        <strain evidence="2">ChiSxjej2B14-6234</strain>
    </source>
</reference>
<dbReference type="AlphaFoldDB" id="A0A9D0ZBA1"/>
<dbReference type="GO" id="GO:0005694">
    <property type="term" value="C:chromosome"/>
    <property type="evidence" value="ECO:0007669"/>
    <property type="project" value="InterPro"/>
</dbReference>
<dbReference type="EMBL" id="DVFJ01000028">
    <property type="protein sequence ID" value="HIQ72031.1"/>
    <property type="molecule type" value="Genomic_DNA"/>
</dbReference>
<proteinExistence type="predicted"/>
<dbReference type="Pfam" id="PF01396">
    <property type="entry name" value="Zn_ribbon_Top1"/>
    <property type="match status" value="2"/>
</dbReference>
<organism evidence="2 3">
    <name type="scientific">Candidatus Onthenecus intestinigallinarum</name>
    <dbReference type="NCBI Taxonomy" id="2840875"/>
    <lineage>
        <taxon>Bacteria</taxon>
        <taxon>Bacillati</taxon>
        <taxon>Bacillota</taxon>
        <taxon>Clostridia</taxon>
        <taxon>Eubacteriales</taxon>
        <taxon>Candidatus Onthenecus</taxon>
    </lineage>
</organism>
<accession>A0A9D0ZBA1</accession>
<evidence type="ECO:0000259" key="1">
    <source>
        <dbReference type="Pfam" id="PF01396"/>
    </source>
</evidence>
<feature type="domain" description="DNA topoisomerase type IA zn finger" evidence="1">
    <location>
        <begin position="3"/>
        <end position="25"/>
    </location>
</feature>
<dbReference type="GO" id="GO:0003916">
    <property type="term" value="F:DNA topoisomerase activity"/>
    <property type="evidence" value="ECO:0007669"/>
    <property type="project" value="InterPro"/>
</dbReference>